<dbReference type="SUPFAM" id="SSF53901">
    <property type="entry name" value="Thiolase-like"/>
    <property type="match status" value="1"/>
</dbReference>
<name>A0ABV3Q3V0_9BACL</name>
<accession>A0ABV3Q3V0</accession>
<dbReference type="RefSeq" id="WP_367779058.1">
    <property type="nucleotide sequence ID" value="NZ_JBFMIA010000004.1"/>
</dbReference>
<proteinExistence type="predicted"/>
<dbReference type="InterPro" id="IPR010894">
    <property type="entry name" value="SpoVAD"/>
</dbReference>
<dbReference type="NCBIfam" id="TIGR02845">
    <property type="entry name" value="spore_V_AD"/>
    <property type="match status" value="1"/>
</dbReference>
<dbReference type="InterPro" id="IPR038369">
    <property type="entry name" value="SpoVAD_sf"/>
</dbReference>
<dbReference type="Gene3D" id="3.40.47.40">
    <property type="entry name" value="Stage V sporulation protein AD"/>
    <property type="match status" value="1"/>
</dbReference>
<dbReference type="PIRSF" id="PIRSF011570">
    <property type="entry name" value="SpoVAD"/>
    <property type="match status" value="1"/>
</dbReference>
<dbReference type="Proteomes" id="UP001556040">
    <property type="component" value="Unassembled WGS sequence"/>
</dbReference>
<reference evidence="1 2" key="1">
    <citation type="journal article" date="1979" name="Int. J. Syst. Evol. Microbiol.">
        <title>Bacillus globisporus subsp. marinus subsp. nov.</title>
        <authorList>
            <person name="Liu H."/>
        </authorList>
    </citation>
    <scope>NUCLEOTIDE SEQUENCE [LARGE SCALE GENOMIC DNA]</scope>
    <source>
        <strain evidence="1 2">DSM 1297</strain>
    </source>
</reference>
<dbReference type="InterPro" id="IPR016039">
    <property type="entry name" value="Thiolase-like"/>
</dbReference>
<evidence type="ECO:0000313" key="1">
    <source>
        <dbReference type="EMBL" id="MEW9501574.1"/>
    </source>
</evidence>
<evidence type="ECO:0000313" key="2">
    <source>
        <dbReference type="Proteomes" id="UP001556040"/>
    </source>
</evidence>
<dbReference type="EMBL" id="JBFMIA010000004">
    <property type="protein sequence ID" value="MEW9501574.1"/>
    <property type="molecule type" value="Genomic_DNA"/>
</dbReference>
<sequence length="347" mass="36865">MTQGMTWTFTNKPAILSTGVIGGPFEKKSPFADLFDGCEDKLWMNEDSFEKANRHIIERAIDTVIGKMSLQPTAIDALLMGDLINQMTPTSLAARTLAAPYLGLFSACATSMQGLALSAALVDGGFCKTVLTGASSHNAAVEKQFRYPTEYGGQKPPSAQWTVTGSGVAIVGQETPQHPALAFIEKATIGKVIDRGTNDPFNMGAAMAPAATDVIDRHFQDTNQNPSDYDVIVTGDLALIGHRITEDLLNSKGWTFKEGQFLDCGKMMYVESAGVQAGASGPACSAMMIYSHFLNELKRGKIKKMLAVATGALLSPLTSQQSETIPSIAHAVALSGPTQNSPQGKEG</sequence>
<comment type="caution">
    <text evidence="1">The sequence shown here is derived from an EMBL/GenBank/DDBJ whole genome shotgun (WGS) entry which is preliminary data.</text>
</comment>
<protein>
    <submittedName>
        <fullName evidence="1">Stage V sporulation protein AD</fullName>
    </submittedName>
</protein>
<keyword evidence="2" id="KW-1185">Reference proteome</keyword>
<dbReference type="NCBIfam" id="NF006160">
    <property type="entry name" value="PRK08304.1"/>
    <property type="match status" value="1"/>
</dbReference>
<gene>
    <name evidence="1" type="primary">spoVAD</name>
    <name evidence="1" type="ORF">AB1471_07145</name>
</gene>
<organism evidence="1 2">
    <name type="scientific">Jeotgalibacillus marinus</name>
    <dbReference type="NCBI Taxonomy" id="86667"/>
    <lineage>
        <taxon>Bacteria</taxon>
        <taxon>Bacillati</taxon>
        <taxon>Bacillota</taxon>
        <taxon>Bacilli</taxon>
        <taxon>Bacillales</taxon>
        <taxon>Caryophanaceae</taxon>
        <taxon>Jeotgalibacillus</taxon>
    </lineage>
</organism>
<dbReference type="Pfam" id="PF07451">
    <property type="entry name" value="SpoVAD"/>
    <property type="match status" value="1"/>
</dbReference>
<dbReference type="NCBIfam" id="NF009069">
    <property type="entry name" value="PRK12404.1"/>
    <property type="match status" value="1"/>
</dbReference>